<comment type="caution">
    <text evidence="3">The sequence shown here is derived from an EMBL/GenBank/DDBJ whole genome shotgun (WGS) entry which is preliminary data.</text>
</comment>
<dbReference type="InterPro" id="IPR022385">
    <property type="entry name" value="Rhs_assc_core"/>
</dbReference>
<dbReference type="PANTHER" id="PTHR32305">
    <property type="match status" value="1"/>
</dbReference>
<reference evidence="3" key="1">
    <citation type="journal article" date="2019" name="PLoS Negl. Trop. Dis.">
        <title>Revisiting the worldwide diversity of Leptospira species in the environment.</title>
        <authorList>
            <person name="Vincent A.T."/>
            <person name="Schiettekatte O."/>
            <person name="Bourhy P."/>
            <person name="Veyrier F.J."/>
            <person name="Picardeau M."/>
        </authorList>
    </citation>
    <scope>NUCLEOTIDE SEQUENCE [LARGE SCALE GENOMIC DNA]</scope>
    <source>
        <strain evidence="3">201800265</strain>
    </source>
</reference>
<protein>
    <submittedName>
        <fullName evidence="3">Type IV secretion protein Rhs</fullName>
    </submittedName>
</protein>
<dbReference type="Gene3D" id="2.180.10.10">
    <property type="entry name" value="RHS repeat-associated core"/>
    <property type="match status" value="3"/>
</dbReference>
<name>A0A4R9JA56_9LEPT</name>
<evidence type="ECO:0000313" key="3">
    <source>
        <dbReference type="EMBL" id="TGL35923.1"/>
    </source>
</evidence>
<dbReference type="OrthoDB" id="311748at2"/>
<dbReference type="PANTHER" id="PTHR32305:SF15">
    <property type="entry name" value="PROTEIN RHSA-RELATED"/>
    <property type="match status" value="1"/>
</dbReference>
<keyword evidence="1" id="KW-0732">Signal</keyword>
<feature type="transmembrane region" description="Helical" evidence="2">
    <location>
        <begin position="7"/>
        <end position="25"/>
    </location>
</feature>
<organism evidence="3 4">
    <name type="scientific">Leptospira koniambonensis</name>
    <dbReference type="NCBI Taxonomy" id="2484950"/>
    <lineage>
        <taxon>Bacteria</taxon>
        <taxon>Pseudomonadati</taxon>
        <taxon>Spirochaetota</taxon>
        <taxon>Spirochaetia</taxon>
        <taxon>Leptospirales</taxon>
        <taxon>Leptospiraceae</taxon>
        <taxon>Leptospira</taxon>
    </lineage>
</organism>
<feature type="transmembrane region" description="Helical" evidence="2">
    <location>
        <begin position="2167"/>
        <end position="2188"/>
    </location>
</feature>
<keyword evidence="4" id="KW-1185">Reference proteome</keyword>
<proteinExistence type="predicted"/>
<dbReference type="InterPro" id="IPR050708">
    <property type="entry name" value="T6SS_VgrG/RHS"/>
</dbReference>
<accession>A0A4R9JA56</accession>
<dbReference type="NCBIfam" id="TIGR03696">
    <property type="entry name" value="Rhs_assc_core"/>
    <property type="match status" value="1"/>
</dbReference>
<feature type="transmembrane region" description="Helical" evidence="2">
    <location>
        <begin position="1858"/>
        <end position="1877"/>
    </location>
</feature>
<dbReference type="SUPFAM" id="SSF69318">
    <property type="entry name" value="Integrin alpha N-terminal domain"/>
    <property type="match status" value="2"/>
</dbReference>
<dbReference type="InterPro" id="IPR028994">
    <property type="entry name" value="Integrin_alpha_N"/>
</dbReference>
<keyword evidence="2" id="KW-0472">Membrane</keyword>
<evidence type="ECO:0000313" key="4">
    <source>
        <dbReference type="Proteomes" id="UP000297871"/>
    </source>
</evidence>
<keyword evidence="2" id="KW-0812">Transmembrane</keyword>
<dbReference type="Proteomes" id="UP000297871">
    <property type="component" value="Unassembled WGS sequence"/>
</dbReference>
<dbReference type="InterPro" id="IPR013517">
    <property type="entry name" value="FG-GAP"/>
</dbReference>
<dbReference type="EMBL" id="RQFY01000002">
    <property type="protein sequence ID" value="TGL35923.1"/>
    <property type="molecule type" value="Genomic_DNA"/>
</dbReference>
<dbReference type="Pfam" id="PF13517">
    <property type="entry name" value="FG-GAP_3"/>
    <property type="match status" value="1"/>
</dbReference>
<sequence length="2331" mass="253800">MLNKHKIRIFFFSVILTCSFSFIAWNPLRPFLNYLTSAITGTESSIPLPLPNIQVGITGKPAFSLNVQIPPGAGDIAPSVAINYTTSANQSIVGRGWSLSGFPKISKNPGMGIHFGSSDGYSSNILGDLISTGNGGVYRTKIESFYKATFDGTSWVLRDTTGSMYVYGGNNANGSNSIIQGDSGPVAFYLDKVRDIFGNGYDITYFAETLNSDEPLPKEIKYSRGNARIVFSYSDRPTGWKDQVFFLTNNAIRKRILSQIQVFAKDESGSEQLVETYDLEYTTSDEYGPLLSSFERENYKPITFKYNERTTNSTVLSSSGKTFDISYKAMDPGVQSNCSETQTACLCSANAACMAASWGLAGVACASGIANFQDVCTNGVTTSYVSPADTNGDGVPEIVRVSGSITNQKFSVTPLSDWENTSDNSLSGSNTLVGSHIGITLIGRILPGDYNADGKTDFLVLTNNGDPLKVYYGPNFSSTTYSSVVAQGLGSTSNILKQFVADVNGDGKTDYIQADSNNNLVVYTSTGSGFQKLQTLAISPFGTEFQQFVDFDKNGVPDYVRINGTTSKDLLVTFLDFQNGALQVLETTKVSRTDFGKSGDQFVSDINGDGYLDFAFFTMSGSQGTISYYPFTGRNFLTNGASPLQTINVNKAYAKQVSGSSSNTTYVNIDLSGDGVKDQVSYDSSSVSNSFFNVSIYDSTQAKYLTAIKVPWNQDVSSDLNGDGVVDTIRADSTTEEQTDSNGVTNTVSITKFKVTIANGSYLEVPIDLNSYSVTSSASGDSTSMGYFNWRNPKDFSDLNMDGKADFIRYDASTSTLYVSYAKLDSNGYITYSANGDDSWSTGGYMMPLDANGDGKPEILGMNANKVNLVNSVSSSAPGILTKASRNFPYESKVELHYIRFDQSLPGGLLTQIKNGSYSSSGDLELNMEYQLLKNHSGAIQPNLYNASYPQFLPFVAADYLVTTVSQKTGDNVLGKISYSFSVARSYLSGFRNSSYIGFQKIIQKNEISNEVSETRYDPSFIEMAGQPTYQLSSKNGIALSESTTSYNKSASFLGGALVLSGNNTQIKYQAGEPINTIVTSNTYDSYGNESSKSININGNTIIETIAYQNDWNTGIIGKPTEIQIKNNGELISNKKISYSNSQMTEIKELVSGNIWRTSGIQSYDEYGNPTVVQESNGNINTVEYDPIVHKYPITITNSLGHVTKKNYDYTTGFLISATNPNGGISKTEFDILGRAVIGYLPGETDWSEKVEYENTGDLENQIIRKKFRKSTGESWQEEISNSVTGVLKKRSSLTDGLVLVEESYLNREGQTIKKIDPYLEGASPISWTTYSYNSEGNLTKSERSDGKVTNIALDGLTSTILITKNETEIGKIVEVKDSLGKVISRTNQGKTIQFQYGSNGKLSQIMDPENGITSIETNLAGKQTKVTNPNSGTTTYTYDNASGKLQEQRNANGSRVVYSYDIIGRPTLVRGISSNGESVDHIYEYDNAEISNGIGRLSKVTDPLGTTEFGYDIRGNQTELKKYLSEEDLTLIIKKAYNLQNQIEQVVYPDGSAAKNIYSAAGYLSGITLTPENGSGSDIVVVQYVGPIFENGNLKFQRLLGNGVTTNVTYDPIEKRPISVQTSKDSEVYESVNYTYDNFGNYIKIDDLKNPTRSQTFIYDNLNRLLSSTGVNGIQEYQYSDSGKLLKKGNLTYSYADSSHKNAVTQVIGDIDTYTYSYDLSGNVINRNGETIEYGPFQKVKSIHTEDQGTISFDYDFTGTRIRKVSPVDGAKTINLGGLYEINLIPGKKPKHTLYFKGAYGDLIGQWTKTDVDLISGTINSNSIAEKAKLAWNNLVWKTGDISLTGIKYILFEKESIIVLLSISLISAFCFSLLHINQGVWNSILKFSAPILILSISNCSVLIPGGNGDPPWEEALIIDANTPGVGDGPGRVFPVEGFIFLHPDHLGSITMATDGNGNRITGGTQAGASHISYEPYGEINRTDSFGPDVFRYKYTGQEEDKETGLYYFKARYYDPLIGRFLQADSVIDGNRPMGMDSYMYTEGNPLRYVDPSGHSMLSAWLSQNGLGMLNFSISLSSFFQNAFYVSSQRWSAFGLSVFNYSLLSLGQGGSAWDKSGQWLDRQAIDPIAHMSTQELIVGGIILAAAIFLAIVVGPEVIAWAGSLVEAYGAGAVLAAQVFASVTFGIAVEMAGAAFAEVLGSLSTSSFNNIHYDKKAGVAMKDIGASAASAGGLYGGLADAAMTTSRNEIIDAGIDSADGTLTSGTVSLPLQYEFEFFNYKFVVSSTVNMDYAVTSQIYYPYMKSIFNSAARDAVLTCWVYNKTAKECSVKK</sequence>
<evidence type="ECO:0000256" key="1">
    <source>
        <dbReference type="ARBA" id="ARBA00022729"/>
    </source>
</evidence>
<gene>
    <name evidence="3" type="ORF">EHQ52_03925</name>
</gene>
<keyword evidence="2" id="KW-1133">Transmembrane helix</keyword>
<feature type="transmembrane region" description="Helical" evidence="2">
    <location>
        <begin position="2136"/>
        <end position="2161"/>
    </location>
</feature>
<dbReference type="RefSeq" id="WP_135613983.1">
    <property type="nucleotide sequence ID" value="NZ_RQFY01000002.1"/>
</dbReference>
<evidence type="ECO:0000256" key="2">
    <source>
        <dbReference type="SAM" id="Phobius"/>
    </source>
</evidence>